<name>A0A937UNV0_9ACTN</name>
<evidence type="ECO:0000256" key="1">
    <source>
        <dbReference type="ARBA" id="ARBA00010641"/>
    </source>
</evidence>
<dbReference type="RefSeq" id="WP_203005027.1">
    <property type="nucleotide sequence ID" value="NZ_JADWYU010000098.1"/>
</dbReference>
<dbReference type="Gene3D" id="1.10.1740.10">
    <property type="match status" value="1"/>
</dbReference>
<dbReference type="InterPro" id="IPR013249">
    <property type="entry name" value="RNA_pol_sigma70_r4_t2"/>
</dbReference>
<keyword evidence="5" id="KW-0804">Transcription</keyword>
<keyword evidence="2" id="KW-0805">Transcription regulation</keyword>
<dbReference type="PANTHER" id="PTHR43133:SF50">
    <property type="entry name" value="ECF RNA POLYMERASE SIGMA FACTOR SIGM"/>
    <property type="match status" value="1"/>
</dbReference>
<dbReference type="InterPro" id="IPR007627">
    <property type="entry name" value="RNA_pol_sigma70_r2"/>
</dbReference>
<evidence type="ECO:0000259" key="8">
    <source>
        <dbReference type="Pfam" id="PF08281"/>
    </source>
</evidence>
<evidence type="ECO:0000256" key="6">
    <source>
        <dbReference type="SAM" id="MobiDB-lite"/>
    </source>
</evidence>
<feature type="region of interest" description="Disordered" evidence="6">
    <location>
        <begin position="171"/>
        <end position="205"/>
    </location>
</feature>
<dbReference type="CDD" id="cd06171">
    <property type="entry name" value="Sigma70_r4"/>
    <property type="match status" value="1"/>
</dbReference>
<dbReference type="SUPFAM" id="SSF88659">
    <property type="entry name" value="Sigma3 and sigma4 domains of RNA polymerase sigma factors"/>
    <property type="match status" value="1"/>
</dbReference>
<comment type="similarity">
    <text evidence="1">Belongs to the sigma-70 factor family. ECF subfamily.</text>
</comment>
<dbReference type="InterPro" id="IPR013324">
    <property type="entry name" value="RNA_pol_sigma_r3/r4-like"/>
</dbReference>
<dbReference type="Pfam" id="PF08281">
    <property type="entry name" value="Sigma70_r4_2"/>
    <property type="match status" value="1"/>
</dbReference>
<dbReference type="GO" id="GO:0006352">
    <property type="term" value="P:DNA-templated transcription initiation"/>
    <property type="evidence" value="ECO:0007669"/>
    <property type="project" value="InterPro"/>
</dbReference>
<dbReference type="AlphaFoldDB" id="A0A937UNV0"/>
<accession>A0A937UNV0</accession>
<sequence>MDTDDERAFEEFVARVANRLLSSAILLTGGDRAAAEDLVQGGFERAYLRWDKIDEGRREAYLRRAIVNGATSRWRRLRARVVEVPLQDHGSWPHDVAAVGVDLADRITQRESLIRALRALSPRQRAVVVLRYVEDLPEADVAATLGCSIGSVRSHASRGLARLRDSEHLDAVGPRTAAGPDILTDRDHHQRTPRLVTTKPEGDRL</sequence>
<evidence type="ECO:0000313" key="9">
    <source>
        <dbReference type="EMBL" id="MBL7626625.1"/>
    </source>
</evidence>
<evidence type="ECO:0000256" key="4">
    <source>
        <dbReference type="ARBA" id="ARBA00023125"/>
    </source>
</evidence>
<organism evidence="9 10">
    <name type="scientific">Frankia nepalensis</name>
    <dbReference type="NCBI Taxonomy" id="1836974"/>
    <lineage>
        <taxon>Bacteria</taxon>
        <taxon>Bacillati</taxon>
        <taxon>Actinomycetota</taxon>
        <taxon>Actinomycetes</taxon>
        <taxon>Frankiales</taxon>
        <taxon>Frankiaceae</taxon>
        <taxon>Frankia</taxon>
    </lineage>
</organism>
<feature type="domain" description="RNA polymerase sigma factor 70 region 4 type 2" evidence="8">
    <location>
        <begin position="111"/>
        <end position="163"/>
    </location>
</feature>
<gene>
    <name evidence="9" type="ORF">I7412_05465</name>
</gene>
<evidence type="ECO:0000259" key="7">
    <source>
        <dbReference type="Pfam" id="PF04542"/>
    </source>
</evidence>
<evidence type="ECO:0000256" key="3">
    <source>
        <dbReference type="ARBA" id="ARBA00023082"/>
    </source>
</evidence>
<dbReference type="SUPFAM" id="SSF88946">
    <property type="entry name" value="Sigma2 domain of RNA polymerase sigma factors"/>
    <property type="match status" value="1"/>
</dbReference>
<dbReference type="GO" id="GO:0003677">
    <property type="term" value="F:DNA binding"/>
    <property type="evidence" value="ECO:0007669"/>
    <property type="project" value="UniProtKB-KW"/>
</dbReference>
<dbReference type="Pfam" id="PF04542">
    <property type="entry name" value="Sigma70_r2"/>
    <property type="match status" value="1"/>
</dbReference>
<keyword evidence="4" id="KW-0238">DNA-binding</keyword>
<dbReference type="InterPro" id="IPR036388">
    <property type="entry name" value="WH-like_DNA-bd_sf"/>
</dbReference>
<protein>
    <submittedName>
        <fullName evidence="9">SigE family RNA polymerase sigma factor</fullName>
    </submittedName>
</protein>
<feature type="domain" description="RNA polymerase sigma-70 region 2" evidence="7">
    <location>
        <begin position="11"/>
        <end position="78"/>
    </location>
</feature>
<dbReference type="GO" id="GO:0016987">
    <property type="term" value="F:sigma factor activity"/>
    <property type="evidence" value="ECO:0007669"/>
    <property type="project" value="UniProtKB-KW"/>
</dbReference>
<dbReference type="NCBIfam" id="TIGR02983">
    <property type="entry name" value="SigE-fam_strep"/>
    <property type="match status" value="1"/>
</dbReference>
<keyword evidence="3" id="KW-0731">Sigma factor</keyword>
<evidence type="ECO:0000256" key="5">
    <source>
        <dbReference type="ARBA" id="ARBA00023163"/>
    </source>
</evidence>
<evidence type="ECO:0000256" key="2">
    <source>
        <dbReference type="ARBA" id="ARBA00023015"/>
    </source>
</evidence>
<dbReference type="Proteomes" id="UP000604475">
    <property type="component" value="Unassembled WGS sequence"/>
</dbReference>
<dbReference type="EMBL" id="JAEACQ010000144">
    <property type="protein sequence ID" value="MBL7626625.1"/>
    <property type="molecule type" value="Genomic_DNA"/>
</dbReference>
<keyword evidence="10" id="KW-1185">Reference proteome</keyword>
<dbReference type="NCBIfam" id="TIGR02937">
    <property type="entry name" value="sigma70-ECF"/>
    <property type="match status" value="1"/>
</dbReference>
<dbReference type="InterPro" id="IPR014325">
    <property type="entry name" value="RNA_pol_sigma-E_actinobac"/>
</dbReference>
<dbReference type="InterPro" id="IPR014284">
    <property type="entry name" value="RNA_pol_sigma-70_dom"/>
</dbReference>
<reference evidence="9" key="1">
    <citation type="submission" date="2020-12" db="EMBL/GenBank/DDBJ databases">
        <title>Genomic characterization of non-nitrogen-fixing Frankia strains.</title>
        <authorList>
            <person name="Carlos-Shanley C."/>
            <person name="Guerra T."/>
            <person name="Hahn D."/>
        </authorList>
    </citation>
    <scope>NUCLEOTIDE SEQUENCE</scope>
    <source>
        <strain evidence="9">CN6</strain>
    </source>
</reference>
<proteinExistence type="inferred from homology"/>
<dbReference type="PANTHER" id="PTHR43133">
    <property type="entry name" value="RNA POLYMERASE ECF-TYPE SIGMA FACTO"/>
    <property type="match status" value="1"/>
</dbReference>
<dbReference type="Gene3D" id="1.10.10.10">
    <property type="entry name" value="Winged helix-like DNA-binding domain superfamily/Winged helix DNA-binding domain"/>
    <property type="match status" value="1"/>
</dbReference>
<dbReference type="InterPro" id="IPR013325">
    <property type="entry name" value="RNA_pol_sigma_r2"/>
</dbReference>
<dbReference type="InterPro" id="IPR039425">
    <property type="entry name" value="RNA_pol_sigma-70-like"/>
</dbReference>
<comment type="caution">
    <text evidence="9">The sequence shown here is derived from an EMBL/GenBank/DDBJ whole genome shotgun (WGS) entry which is preliminary data.</text>
</comment>
<evidence type="ECO:0000313" key="10">
    <source>
        <dbReference type="Proteomes" id="UP000604475"/>
    </source>
</evidence>